<gene>
    <name evidence="2" type="ORF">comes_17110</name>
</gene>
<dbReference type="RefSeq" id="WP_055248381.1">
    <property type="nucleotide sequence ID" value="NZ_BSCI01000009.1"/>
</dbReference>
<comment type="caution">
    <text evidence="2">The sequence shown here is derived from an EMBL/GenBank/DDBJ whole genome shotgun (WGS) entry which is preliminary data.</text>
</comment>
<protein>
    <recommendedName>
        <fullName evidence="1">Type II CBASS E2 protein domain-containing protein</fullName>
    </recommendedName>
</protein>
<feature type="domain" description="Type II CBASS E2 protein" evidence="1">
    <location>
        <begin position="23"/>
        <end position="145"/>
    </location>
</feature>
<name>A0AA37QI99_9FIRM</name>
<dbReference type="Pfam" id="PF26395">
    <property type="entry name" value="E2-CBASS"/>
    <property type="match status" value="1"/>
</dbReference>
<dbReference type="AlphaFoldDB" id="A0AA37QI99"/>
<evidence type="ECO:0000259" key="1">
    <source>
        <dbReference type="Pfam" id="PF26395"/>
    </source>
</evidence>
<dbReference type="EMBL" id="BSCI01000009">
    <property type="protein sequence ID" value="GLG87166.1"/>
    <property type="molecule type" value="Genomic_DNA"/>
</dbReference>
<proteinExistence type="predicted"/>
<dbReference type="Proteomes" id="UP001145109">
    <property type="component" value="Unassembled WGS sequence"/>
</dbReference>
<sequence length="146" mass="17573">MVNRKFEKYFRHVAYSYDEILSQVHKLQERYEVVTYKSQKDSFVVYIRLRPTNESITYTVKVCCRVGASKVNIYVVNPQIGRREKGKLVPHMYKDSSLCLYYPKYEEWTIEDDWSETLIPWVSIWLFNYEIWKETGEWLGGGKHPQ</sequence>
<organism evidence="2 3">
    <name type="scientific">Coprococcus comes</name>
    <dbReference type="NCBI Taxonomy" id="410072"/>
    <lineage>
        <taxon>Bacteria</taxon>
        <taxon>Bacillati</taxon>
        <taxon>Bacillota</taxon>
        <taxon>Clostridia</taxon>
        <taxon>Lachnospirales</taxon>
        <taxon>Lachnospiraceae</taxon>
        <taxon>Coprococcus</taxon>
    </lineage>
</organism>
<reference evidence="2" key="1">
    <citation type="submission" date="2022-09" db="EMBL/GenBank/DDBJ databases">
        <title>Draft genome sequence of Coprococcus comes strain 31264.</title>
        <authorList>
            <person name="Atsushi H."/>
            <person name="Moriya O."/>
            <person name="Mitsuo S."/>
        </authorList>
    </citation>
    <scope>NUCLEOTIDE SEQUENCE</scope>
    <source>
        <strain evidence="2">JCM 31264</strain>
    </source>
</reference>
<evidence type="ECO:0000313" key="2">
    <source>
        <dbReference type="EMBL" id="GLG87166.1"/>
    </source>
</evidence>
<dbReference type="InterPro" id="IPR058588">
    <property type="entry name" value="E2-CBASS"/>
</dbReference>
<evidence type="ECO:0000313" key="3">
    <source>
        <dbReference type="Proteomes" id="UP001145109"/>
    </source>
</evidence>
<reference evidence="2" key="2">
    <citation type="submission" date="2022-11" db="EMBL/GenBank/DDBJ databases">
        <title>Draft genome sequence of Coprococcus comes strain 31264.</title>
        <authorList>
            <person name="Hisatomi A."/>
            <person name="Ohkuma M."/>
            <person name="Sakamoto M."/>
        </authorList>
    </citation>
    <scope>NUCLEOTIDE SEQUENCE</scope>
    <source>
        <strain evidence="2">JCM 31264</strain>
    </source>
</reference>
<accession>A0AA37QI99</accession>